<organism evidence="2 3">
    <name type="scientific">Alteracholeplasma palmae (strain ATCC 49389 / J233)</name>
    <name type="common">Acholeplasma palmae</name>
    <dbReference type="NCBI Taxonomy" id="1318466"/>
    <lineage>
        <taxon>Bacteria</taxon>
        <taxon>Bacillati</taxon>
        <taxon>Mycoplasmatota</taxon>
        <taxon>Mollicutes</taxon>
        <taxon>Acholeplasmatales</taxon>
        <taxon>Acholeplasmataceae</taxon>
        <taxon>Acholeplasma</taxon>
    </lineage>
</organism>
<keyword evidence="3" id="KW-1185">Reference proteome</keyword>
<proteinExistence type="inferred from homology"/>
<dbReference type="Gene3D" id="3.40.1620.10">
    <property type="entry name" value="YefM-like domain"/>
    <property type="match status" value="1"/>
</dbReference>
<dbReference type="Proteomes" id="UP000032740">
    <property type="component" value="Chromosome"/>
</dbReference>
<dbReference type="STRING" id="1318466.BN85400550"/>
<dbReference type="RefSeq" id="WP_026654024.1">
    <property type="nucleotide sequence ID" value="NC_022538.1"/>
</dbReference>
<dbReference type="OrthoDB" id="9802003at2"/>
<evidence type="ECO:0000313" key="3">
    <source>
        <dbReference type="Proteomes" id="UP000032740"/>
    </source>
</evidence>
<dbReference type="SUPFAM" id="SSF143120">
    <property type="entry name" value="YefM-like"/>
    <property type="match status" value="1"/>
</dbReference>
<evidence type="ECO:0008006" key="4">
    <source>
        <dbReference type="Google" id="ProtNLM"/>
    </source>
</evidence>
<sequence length="61" mass="7059">MADSIKKDHVILISEDEYSGLIETLYLSQNKEYKESLIEGLKEDINLGIEEDSNLWNNIDE</sequence>
<evidence type="ECO:0000313" key="2">
    <source>
        <dbReference type="EMBL" id="CCV63632.1"/>
    </source>
</evidence>
<gene>
    <name evidence="2" type="ORF">BN85400550</name>
</gene>
<protein>
    <recommendedName>
        <fullName evidence="4">Antitoxin</fullName>
    </recommendedName>
</protein>
<name>U4KJN8_ALTPJ</name>
<comment type="similarity">
    <text evidence="1">Belongs to the phD/YefM antitoxin family.</text>
</comment>
<accession>U4KJN8</accession>
<dbReference type="EMBL" id="FO681347">
    <property type="protein sequence ID" value="CCV63632.1"/>
    <property type="molecule type" value="Genomic_DNA"/>
</dbReference>
<dbReference type="AlphaFoldDB" id="U4KJN8"/>
<dbReference type="KEGG" id="apal:BN85400550"/>
<reference evidence="2 3" key="1">
    <citation type="journal article" date="2013" name="J. Mol. Microbiol. Biotechnol.">
        <title>Analysis of the Complete Genomes of Acholeplasma brassicae , A. palmae and A. laidlawii and Their Comparison to the Obligate Parasites from ' Candidatus Phytoplasma'.</title>
        <authorList>
            <person name="Kube M."/>
            <person name="Siewert C."/>
            <person name="Migdoll A.M."/>
            <person name="Duduk B."/>
            <person name="Holz S."/>
            <person name="Rabus R."/>
            <person name="Seemuller E."/>
            <person name="Mitrovic J."/>
            <person name="Muller I."/>
            <person name="Buttner C."/>
            <person name="Reinhardt R."/>
        </authorList>
    </citation>
    <scope>NUCLEOTIDE SEQUENCE [LARGE SCALE GENOMIC DNA]</scope>
    <source>
        <strain evidence="2 3">J233</strain>
    </source>
</reference>
<dbReference type="HOGENOM" id="CLU_2911808_0_0_14"/>
<dbReference type="InterPro" id="IPR036165">
    <property type="entry name" value="YefM-like_sf"/>
</dbReference>
<evidence type="ECO:0000256" key="1">
    <source>
        <dbReference type="ARBA" id="ARBA00009981"/>
    </source>
</evidence>